<comment type="caution">
    <text evidence="7">The sequence shown here is derived from an EMBL/GenBank/DDBJ whole genome shotgun (WGS) entry which is preliminary data.</text>
</comment>
<dbReference type="Proteomes" id="UP001183794">
    <property type="component" value="Unassembled WGS sequence"/>
</dbReference>
<dbReference type="PANTHER" id="PTHR30011:SF16">
    <property type="entry name" value="C2H2 FINGER DOMAIN TRANSCRIPTION FACTOR (EUROFUNG)-RELATED"/>
    <property type="match status" value="1"/>
</dbReference>
<feature type="domain" description="Luciferase-like" evidence="6">
    <location>
        <begin position="52"/>
        <end position="403"/>
    </location>
</feature>
<organism evidence="7 8">
    <name type="scientific">Enteractinococcus fodinae</name>
    <dbReference type="NCBI Taxonomy" id="684663"/>
    <lineage>
        <taxon>Bacteria</taxon>
        <taxon>Bacillati</taxon>
        <taxon>Actinomycetota</taxon>
        <taxon>Actinomycetes</taxon>
        <taxon>Micrococcales</taxon>
        <taxon>Micrococcaceae</taxon>
    </lineage>
</organism>
<dbReference type="InterPro" id="IPR016215">
    <property type="entry name" value="NTA_MOA"/>
</dbReference>
<evidence type="ECO:0000313" key="8">
    <source>
        <dbReference type="Proteomes" id="UP001183794"/>
    </source>
</evidence>
<dbReference type="PANTHER" id="PTHR30011">
    <property type="entry name" value="ALKANESULFONATE MONOOXYGENASE-RELATED"/>
    <property type="match status" value="1"/>
</dbReference>
<protein>
    <submittedName>
        <fullName evidence="7">FMN-dependent oxidoreductase (Nitrilotriacetate monooxygenase family)</fullName>
    </submittedName>
</protein>
<evidence type="ECO:0000256" key="1">
    <source>
        <dbReference type="ARBA" id="ARBA00022630"/>
    </source>
</evidence>
<dbReference type="SUPFAM" id="SSF51679">
    <property type="entry name" value="Bacterial luciferase-like"/>
    <property type="match status" value="1"/>
</dbReference>
<dbReference type="NCBIfam" id="TIGR03860">
    <property type="entry name" value="FMN_nitrolo"/>
    <property type="match status" value="1"/>
</dbReference>
<evidence type="ECO:0000256" key="5">
    <source>
        <dbReference type="ARBA" id="ARBA00033748"/>
    </source>
</evidence>
<dbReference type="InterPro" id="IPR011251">
    <property type="entry name" value="Luciferase-like_dom"/>
</dbReference>
<keyword evidence="2" id="KW-0288">FMN</keyword>
<dbReference type="InterPro" id="IPR036661">
    <property type="entry name" value="Luciferase-like_sf"/>
</dbReference>
<keyword evidence="4 7" id="KW-0503">Monooxygenase</keyword>
<evidence type="ECO:0000256" key="3">
    <source>
        <dbReference type="ARBA" id="ARBA00023002"/>
    </source>
</evidence>
<keyword evidence="3" id="KW-0560">Oxidoreductase</keyword>
<evidence type="ECO:0000256" key="4">
    <source>
        <dbReference type="ARBA" id="ARBA00023033"/>
    </source>
</evidence>
<dbReference type="Gene3D" id="3.20.20.30">
    <property type="entry name" value="Luciferase-like domain"/>
    <property type="match status" value="1"/>
</dbReference>
<dbReference type="RefSeq" id="WP_310174210.1">
    <property type="nucleotide sequence ID" value="NZ_BAABHE010000003.1"/>
</dbReference>
<reference evidence="7 8" key="1">
    <citation type="submission" date="2023-07" db="EMBL/GenBank/DDBJ databases">
        <title>Sequencing the genomes of 1000 actinobacteria strains.</title>
        <authorList>
            <person name="Klenk H.-P."/>
        </authorList>
    </citation>
    <scope>NUCLEOTIDE SEQUENCE [LARGE SCALE GENOMIC DNA]</scope>
    <source>
        <strain evidence="7 8">DSM 22966</strain>
    </source>
</reference>
<evidence type="ECO:0000313" key="7">
    <source>
        <dbReference type="EMBL" id="MDR7347698.1"/>
    </source>
</evidence>
<accession>A0ABU2B266</accession>
<dbReference type="GO" id="GO:0004497">
    <property type="term" value="F:monooxygenase activity"/>
    <property type="evidence" value="ECO:0007669"/>
    <property type="project" value="UniProtKB-KW"/>
</dbReference>
<evidence type="ECO:0000259" key="6">
    <source>
        <dbReference type="Pfam" id="PF00296"/>
    </source>
</evidence>
<dbReference type="PIRSF" id="PIRSF000337">
    <property type="entry name" value="NTA_MOA"/>
    <property type="match status" value="1"/>
</dbReference>
<keyword evidence="1" id="KW-0285">Flavoprotein</keyword>
<keyword evidence="8" id="KW-1185">Reference proteome</keyword>
<gene>
    <name evidence="7" type="ORF">J2S62_001955</name>
</gene>
<comment type="similarity">
    <text evidence="5">Belongs to the NtaA/SnaA/DszA monooxygenase family.</text>
</comment>
<dbReference type="InterPro" id="IPR051260">
    <property type="entry name" value="Diverse_substr_monoxygenases"/>
</dbReference>
<dbReference type="Pfam" id="PF00296">
    <property type="entry name" value="Bac_luciferase"/>
    <property type="match status" value="1"/>
</dbReference>
<evidence type="ECO:0000256" key="2">
    <source>
        <dbReference type="ARBA" id="ARBA00022643"/>
    </source>
</evidence>
<dbReference type="EMBL" id="JAVDYJ010000001">
    <property type="protein sequence ID" value="MDR7347698.1"/>
    <property type="molecule type" value="Genomic_DNA"/>
</dbReference>
<proteinExistence type="inferred from homology"/>
<sequence length="435" mass="46315">MTTPAHDTQLKAKPFTSAIPCAAMIDLPAFQAAGAWRDPGNRTDWLRAGFWTDIGQQLEADGYDMVFIADALAMAGGHDGTTDAVISRGAKGGIYLDPVTVMSTVASVTSQLRLGCTISTSFVPPYDIARRLATLHQLSGGRAAWNIVTSAYDAEAQNMQQPGLAPKEQRYRTAHKVTQDVLDIWRTFPDSSLSMDTTTGEFADSSSIRPTPDGVGPLTLPGDVDGYRPMLLQAGASPTGLDFAARWADATFMVAATAQQAQQIRADLRTRAEQVGRNPDAITTLMAVQPVVAATQAAAEEKLQTIKDRIDPHSAWQDLAAVFRADPGEWNLHDDAAEFLRAQRGATGAEGFENIVAQVVAEGARTIGELAIAGGVAQFKPVLVGDPAGVAQQMLDLVRQGATDGFMVTSTMAPASFQDFAPVIQLLQDAGDQTR</sequence>
<name>A0ABU2B266_9MICC</name>